<dbReference type="InterPro" id="IPR013586">
    <property type="entry name" value="PSMD3_C"/>
</dbReference>
<organism evidence="3 4">
    <name type="scientific">Rachicladosporium monterosium</name>
    <dbReference type="NCBI Taxonomy" id="1507873"/>
    <lineage>
        <taxon>Eukaryota</taxon>
        <taxon>Fungi</taxon>
        <taxon>Dikarya</taxon>
        <taxon>Ascomycota</taxon>
        <taxon>Pezizomycotina</taxon>
        <taxon>Dothideomycetes</taxon>
        <taxon>Dothideomycetidae</taxon>
        <taxon>Cladosporiales</taxon>
        <taxon>Cladosporiaceae</taxon>
        <taxon>Rachicladosporium</taxon>
    </lineage>
</organism>
<gene>
    <name evidence="3" type="primary">RPN3</name>
    <name evidence="3" type="ORF">LTR32_001894</name>
</gene>
<reference evidence="3 4" key="1">
    <citation type="submission" date="2023-08" db="EMBL/GenBank/DDBJ databases">
        <title>Black Yeasts Isolated from many extreme environments.</title>
        <authorList>
            <person name="Coleine C."/>
            <person name="Stajich J.E."/>
            <person name="Selbmann L."/>
        </authorList>
    </citation>
    <scope>NUCLEOTIDE SEQUENCE [LARGE SCALE GENOMIC DNA]</scope>
    <source>
        <strain evidence="3 4">CCFEE 5386</strain>
    </source>
</reference>
<feature type="domain" description="26S proteasome non-ATPase regulatory subunit 3 C-terminal" evidence="2">
    <location>
        <begin position="145"/>
        <end position="208"/>
    </location>
</feature>
<feature type="region of interest" description="Disordered" evidence="1">
    <location>
        <begin position="1"/>
        <end position="24"/>
    </location>
</feature>
<evidence type="ECO:0000313" key="4">
    <source>
        <dbReference type="Proteomes" id="UP001308179"/>
    </source>
</evidence>
<feature type="compositionally biased region" description="Acidic residues" evidence="1">
    <location>
        <begin position="204"/>
        <end position="220"/>
    </location>
</feature>
<proteinExistence type="predicted"/>
<sequence>MADKMDIDAANGDKEEEKVGPAPNLPAERIITNNFNLINQAVDSFDARFTLRALRSIATIRKATDFPEALAFGIRTAFPKPQNNARRVLEEMLPENVRSGGAQQNGGGEANGAAVKEQDVVEIAEVWVYLGLLVQVSDAQYWVRDAYSTTEPSEAFHARIEALLGMRDECVMAMRYPMNKHRQEIAEAAKARERERELAKEIIEGDADADDGDEGGFEGM</sequence>
<comment type="caution">
    <text evidence="3">The sequence shown here is derived from an EMBL/GenBank/DDBJ whole genome shotgun (WGS) entry which is preliminary data.</text>
</comment>
<dbReference type="EMBL" id="JAVRRR010000082">
    <property type="protein sequence ID" value="KAK5146533.1"/>
    <property type="molecule type" value="Genomic_DNA"/>
</dbReference>
<dbReference type="Pfam" id="PF08375">
    <property type="entry name" value="Rpn3_C"/>
    <property type="match status" value="1"/>
</dbReference>
<feature type="compositionally biased region" description="Basic and acidic residues" evidence="1">
    <location>
        <begin position="1"/>
        <end position="19"/>
    </location>
</feature>
<keyword evidence="3" id="KW-0647">Proteasome</keyword>
<dbReference type="GO" id="GO:0000502">
    <property type="term" value="C:proteasome complex"/>
    <property type="evidence" value="ECO:0007669"/>
    <property type="project" value="UniProtKB-KW"/>
</dbReference>
<feature type="region of interest" description="Disordered" evidence="1">
    <location>
        <begin position="201"/>
        <end position="220"/>
    </location>
</feature>
<name>A0ABR0LBU0_9PEZI</name>
<evidence type="ECO:0000256" key="1">
    <source>
        <dbReference type="SAM" id="MobiDB-lite"/>
    </source>
</evidence>
<evidence type="ECO:0000313" key="3">
    <source>
        <dbReference type="EMBL" id="KAK5146533.1"/>
    </source>
</evidence>
<dbReference type="Proteomes" id="UP001308179">
    <property type="component" value="Unassembled WGS sequence"/>
</dbReference>
<keyword evidence="4" id="KW-1185">Reference proteome</keyword>
<evidence type="ECO:0000259" key="2">
    <source>
        <dbReference type="Pfam" id="PF08375"/>
    </source>
</evidence>
<protein>
    <submittedName>
        <fullName evidence="3">26S proteasome non-ATPase regulatory subunit</fullName>
    </submittedName>
</protein>
<accession>A0ABR0LBU0</accession>